<dbReference type="EMBL" id="JBHUMJ010000004">
    <property type="protein sequence ID" value="MFD2702057.1"/>
    <property type="molecule type" value="Genomic_DNA"/>
</dbReference>
<dbReference type="RefSeq" id="WP_256209754.1">
    <property type="nucleotide sequence ID" value="NZ_JBHUMJ010000004.1"/>
</dbReference>
<sequence length="43" mass="4961">MFQMTTYLTPHTQTFVNMSYAEMTPCPDQNLQHVCKAEVKSHA</sequence>
<proteinExistence type="predicted"/>
<evidence type="ECO:0000313" key="2">
    <source>
        <dbReference type="Proteomes" id="UP001597540"/>
    </source>
</evidence>
<accession>A0ABW5SQK0</accession>
<comment type="caution">
    <text evidence="1">The sequence shown here is derived from an EMBL/GenBank/DDBJ whole genome shotgun (WGS) entry which is preliminary data.</text>
</comment>
<reference evidence="2" key="1">
    <citation type="journal article" date="2019" name="Int. J. Syst. Evol. Microbiol.">
        <title>The Global Catalogue of Microorganisms (GCM) 10K type strain sequencing project: providing services to taxonomists for standard genome sequencing and annotation.</title>
        <authorList>
            <consortium name="The Broad Institute Genomics Platform"/>
            <consortium name="The Broad Institute Genome Sequencing Center for Infectious Disease"/>
            <person name="Wu L."/>
            <person name="Ma J."/>
        </authorList>
    </citation>
    <scope>NUCLEOTIDE SEQUENCE [LARGE SCALE GENOMIC DNA]</scope>
    <source>
        <strain evidence="2">KCTC 33849</strain>
    </source>
</reference>
<gene>
    <name evidence="1" type="ORF">ACFSVM_16450</name>
</gene>
<protein>
    <submittedName>
        <fullName evidence="1">Uncharacterized protein</fullName>
    </submittedName>
</protein>
<evidence type="ECO:0000313" key="1">
    <source>
        <dbReference type="EMBL" id="MFD2702057.1"/>
    </source>
</evidence>
<name>A0ABW5SQK0_9BACL</name>
<organism evidence="1 2">
    <name type="scientific">Paenibacillus shunpengii</name>
    <dbReference type="NCBI Taxonomy" id="2054424"/>
    <lineage>
        <taxon>Bacteria</taxon>
        <taxon>Bacillati</taxon>
        <taxon>Bacillota</taxon>
        <taxon>Bacilli</taxon>
        <taxon>Bacillales</taxon>
        <taxon>Paenibacillaceae</taxon>
        <taxon>Paenibacillus</taxon>
    </lineage>
</organism>
<dbReference type="Proteomes" id="UP001597540">
    <property type="component" value="Unassembled WGS sequence"/>
</dbReference>
<keyword evidence="2" id="KW-1185">Reference proteome</keyword>